<evidence type="ECO:0000256" key="3">
    <source>
        <dbReference type="ARBA" id="ARBA00022801"/>
    </source>
</evidence>
<feature type="domain" description="Creatinase N-terminal" evidence="7">
    <location>
        <begin position="10"/>
        <end position="98"/>
    </location>
</feature>
<dbReference type="Proteomes" id="UP000725649">
    <property type="component" value="Unassembled WGS sequence"/>
</dbReference>
<evidence type="ECO:0000259" key="7">
    <source>
        <dbReference type="Pfam" id="PF01321"/>
    </source>
</evidence>
<protein>
    <submittedName>
        <fullName evidence="8">Aminopeptidase P family protein</fullName>
    </submittedName>
</protein>
<reference evidence="8" key="1">
    <citation type="submission" date="2019-04" db="EMBL/GenBank/DDBJ databases">
        <title>Evolution of Biomass-Degrading Anaerobic Consortia Revealed by Metagenomics.</title>
        <authorList>
            <person name="Peng X."/>
        </authorList>
    </citation>
    <scope>NUCLEOTIDE SEQUENCE</scope>
    <source>
        <strain evidence="8">SIG66</strain>
    </source>
</reference>
<keyword evidence="3" id="KW-0378">Hydrolase</keyword>
<dbReference type="InterPro" id="IPR036005">
    <property type="entry name" value="Creatinase/aminopeptidase-like"/>
</dbReference>
<evidence type="ECO:0000313" key="9">
    <source>
        <dbReference type="Proteomes" id="UP000725649"/>
    </source>
</evidence>
<dbReference type="PANTHER" id="PTHR46112:SF9">
    <property type="entry name" value="XAA-PRO AMINOPEPTIDASE"/>
    <property type="match status" value="1"/>
</dbReference>
<dbReference type="Pfam" id="PF01321">
    <property type="entry name" value="Creatinase_N"/>
    <property type="match status" value="1"/>
</dbReference>
<keyword evidence="2 5" id="KW-0479">Metal-binding</keyword>
<dbReference type="Pfam" id="PF00557">
    <property type="entry name" value="Peptidase_M24"/>
    <property type="match status" value="1"/>
</dbReference>
<proteinExistence type="inferred from homology"/>
<comment type="caution">
    <text evidence="8">The sequence shown here is derived from an EMBL/GenBank/DDBJ whole genome shotgun (WGS) entry which is preliminary data.</text>
</comment>
<dbReference type="Gene3D" id="3.40.350.10">
    <property type="entry name" value="Creatinase/prolidase N-terminal domain"/>
    <property type="match status" value="1"/>
</dbReference>
<dbReference type="AlphaFoldDB" id="A0A928DQ15"/>
<evidence type="ECO:0000256" key="4">
    <source>
        <dbReference type="ARBA" id="ARBA00023049"/>
    </source>
</evidence>
<dbReference type="InterPro" id="IPR001131">
    <property type="entry name" value="Peptidase_M24B_aminopep-P_CS"/>
</dbReference>
<evidence type="ECO:0000256" key="5">
    <source>
        <dbReference type="RuleBase" id="RU000590"/>
    </source>
</evidence>
<dbReference type="InterPro" id="IPR000994">
    <property type="entry name" value="Pept_M24"/>
</dbReference>
<keyword evidence="8" id="KW-0031">Aminopeptidase</keyword>
<dbReference type="SUPFAM" id="SSF55920">
    <property type="entry name" value="Creatinase/aminopeptidase"/>
    <property type="match status" value="1"/>
</dbReference>
<organism evidence="8 9">
    <name type="scientific">Candidatus Avelusimicrobium gallicola</name>
    <dbReference type="NCBI Taxonomy" id="2562704"/>
    <lineage>
        <taxon>Bacteria</taxon>
        <taxon>Pseudomonadati</taxon>
        <taxon>Elusimicrobiota</taxon>
        <taxon>Elusimicrobia</taxon>
        <taxon>Elusimicrobiales</taxon>
        <taxon>Elusimicrobiaceae</taxon>
        <taxon>Candidatus Avelusimicrobium</taxon>
    </lineage>
</organism>
<dbReference type="PROSITE" id="PS00491">
    <property type="entry name" value="PROLINE_PEPTIDASE"/>
    <property type="match status" value="1"/>
</dbReference>
<accession>A0A928DQ15</accession>
<gene>
    <name evidence="8" type="ORF">E7027_00010</name>
</gene>
<dbReference type="SUPFAM" id="SSF53092">
    <property type="entry name" value="Creatinase/prolidase N-terminal domain"/>
    <property type="match status" value="1"/>
</dbReference>
<feature type="domain" description="Peptidase M24" evidence="6">
    <location>
        <begin position="141"/>
        <end position="343"/>
    </location>
</feature>
<dbReference type="GO" id="GO:0004177">
    <property type="term" value="F:aminopeptidase activity"/>
    <property type="evidence" value="ECO:0007669"/>
    <property type="project" value="UniProtKB-KW"/>
</dbReference>
<evidence type="ECO:0000256" key="1">
    <source>
        <dbReference type="ARBA" id="ARBA00022670"/>
    </source>
</evidence>
<evidence type="ECO:0000259" key="6">
    <source>
        <dbReference type="Pfam" id="PF00557"/>
    </source>
</evidence>
<dbReference type="InterPro" id="IPR050659">
    <property type="entry name" value="Peptidase_M24B"/>
</dbReference>
<name>A0A928DQ15_9BACT</name>
<evidence type="ECO:0000256" key="2">
    <source>
        <dbReference type="ARBA" id="ARBA00022723"/>
    </source>
</evidence>
<comment type="similarity">
    <text evidence="5">Belongs to the peptidase M24B family.</text>
</comment>
<dbReference type="GO" id="GO:0006508">
    <property type="term" value="P:proteolysis"/>
    <property type="evidence" value="ECO:0007669"/>
    <property type="project" value="UniProtKB-KW"/>
</dbReference>
<dbReference type="InterPro" id="IPR000587">
    <property type="entry name" value="Creatinase_N"/>
</dbReference>
<dbReference type="InterPro" id="IPR029149">
    <property type="entry name" value="Creatin/AminoP/Spt16_N"/>
</dbReference>
<keyword evidence="4" id="KW-0482">Metalloprotease</keyword>
<keyword evidence="1" id="KW-0645">Protease</keyword>
<evidence type="ECO:0000313" key="8">
    <source>
        <dbReference type="EMBL" id="MBE6420527.1"/>
    </source>
</evidence>
<dbReference type="Gene3D" id="3.90.230.10">
    <property type="entry name" value="Creatinase/methionine aminopeptidase superfamily"/>
    <property type="match status" value="1"/>
</dbReference>
<dbReference type="CDD" id="cd01092">
    <property type="entry name" value="APP-like"/>
    <property type="match status" value="1"/>
</dbReference>
<dbReference type="EMBL" id="SUVG01000001">
    <property type="protein sequence ID" value="MBE6420527.1"/>
    <property type="molecule type" value="Genomic_DNA"/>
</dbReference>
<dbReference type="PANTHER" id="PTHR46112">
    <property type="entry name" value="AMINOPEPTIDASE"/>
    <property type="match status" value="1"/>
</dbReference>
<dbReference type="GO" id="GO:0008237">
    <property type="term" value="F:metallopeptidase activity"/>
    <property type="evidence" value="ECO:0007669"/>
    <property type="project" value="UniProtKB-KW"/>
</dbReference>
<dbReference type="GO" id="GO:0046872">
    <property type="term" value="F:metal ion binding"/>
    <property type="evidence" value="ECO:0007669"/>
    <property type="project" value="UniProtKB-KW"/>
</dbReference>
<sequence length="352" mass="39188">MAEKSFMNERFAALRKILRKNKLDGFIVTNNLDQFYLTNFFFYPNEAVFLVHKKGVTCYTRELYVEPFGKYAPSLEVVASDNRVVSAIEKARKLGLARPGFDAAKESYVSGGLLRASGFVEAGSFITTLRENKDANELKVLRESNRIAYLTYEYIKPRIKTGMTEFEVASEMERFMRAHGATTTSFYTMVAFGENAANPHHETSARKLKAEDAVLMDFGCVYKGYCSDITRSWWHGKKEPAEYTKIWKIVDKARKAGIKAVGIGVPAKQVDATSRGIINAAGYGDYFTHGTGHGVGIEVHEDPYNNQTSSAILAEGNIVTVEPGIYLPGKYGVRLEDTMAVTKTGAKILTKK</sequence>